<keyword evidence="1 3" id="KW-0193">Cuticle</keyword>
<dbReference type="GO" id="GO:0008010">
    <property type="term" value="F:structural constituent of chitin-based larval cuticle"/>
    <property type="evidence" value="ECO:0007669"/>
    <property type="project" value="TreeGrafter"/>
</dbReference>
<feature type="compositionally biased region" description="Polar residues" evidence="4">
    <location>
        <begin position="350"/>
        <end position="370"/>
    </location>
</feature>
<dbReference type="InterPro" id="IPR031311">
    <property type="entry name" value="CHIT_BIND_RR_consensus"/>
</dbReference>
<dbReference type="GO" id="GO:0062129">
    <property type="term" value="C:chitin-based extracellular matrix"/>
    <property type="evidence" value="ECO:0007669"/>
    <property type="project" value="TreeGrafter"/>
</dbReference>
<feature type="compositionally biased region" description="Polar residues" evidence="4">
    <location>
        <begin position="267"/>
        <end position="281"/>
    </location>
</feature>
<accession>A0A8S4RJQ1</accession>
<dbReference type="OrthoDB" id="8117702at2759"/>
<dbReference type="PANTHER" id="PTHR10380">
    <property type="entry name" value="CUTICLE PROTEIN"/>
    <property type="match status" value="1"/>
</dbReference>
<feature type="signal peptide" evidence="5">
    <location>
        <begin position="1"/>
        <end position="19"/>
    </location>
</feature>
<name>A0A8S4RJQ1_9NEOP</name>
<organism evidence="6 7">
    <name type="scientific">Pararge aegeria aegeria</name>
    <dbReference type="NCBI Taxonomy" id="348720"/>
    <lineage>
        <taxon>Eukaryota</taxon>
        <taxon>Metazoa</taxon>
        <taxon>Ecdysozoa</taxon>
        <taxon>Arthropoda</taxon>
        <taxon>Hexapoda</taxon>
        <taxon>Insecta</taxon>
        <taxon>Pterygota</taxon>
        <taxon>Neoptera</taxon>
        <taxon>Endopterygota</taxon>
        <taxon>Lepidoptera</taxon>
        <taxon>Glossata</taxon>
        <taxon>Ditrysia</taxon>
        <taxon>Papilionoidea</taxon>
        <taxon>Nymphalidae</taxon>
        <taxon>Satyrinae</taxon>
        <taxon>Satyrini</taxon>
        <taxon>Parargina</taxon>
        <taxon>Pararge</taxon>
    </lineage>
</organism>
<evidence type="ECO:0000313" key="7">
    <source>
        <dbReference type="Proteomes" id="UP000838756"/>
    </source>
</evidence>
<feature type="compositionally biased region" description="Polar residues" evidence="4">
    <location>
        <begin position="168"/>
        <end position="181"/>
    </location>
</feature>
<dbReference type="PROSITE" id="PS51155">
    <property type="entry name" value="CHIT_BIND_RR_2"/>
    <property type="match status" value="1"/>
</dbReference>
<dbReference type="EMBL" id="CAKXAJ010025241">
    <property type="protein sequence ID" value="CAH2237027.1"/>
    <property type="molecule type" value="Genomic_DNA"/>
</dbReference>
<dbReference type="Pfam" id="PF00379">
    <property type="entry name" value="Chitin_bind_4"/>
    <property type="match status" value="1"/>
</dbReference>
<sequence length="390" mass="40425">MFSKSIVIILGCVISGILAAPAEVPPEKLQPTVIPIVAQSDELEANGTYKFSYETGNGIIREETAYEKVLPSARDASSSEGGEDDEGDSNEIHVQRGSYSYTAPDGTVISVSYIADENGFQPIGDHLPRSPVLALNSNSAEKLGRSLKIADSSESASATAKVVKKPTESANQNTKENSGPVPTNFEDKQDESKPRSASISEVEDAKTESISASTTEENTLNSVSSSATEQNEPTSLPIEVAPEAEDKLGVSNTEPAAEAKSAVLDEQSMTEAQVITAGTTESSEDKINVDVSTEAASTAASAQSTTESEQGSTALTYQASTSTPESSTSSEASEQTSSTSAPESTSSSEVVGQSTSTEAANQSPTEETGLSSAHTTESSTTEQPTTPIAA</sequence>
<keyword evidence="7" id="KW-1185">Reference proteome</keyword>
<gene>
    <name evidence="6" type="primary">jg9519</name>
    <name evidence="6" type="ORF">PAEG_LOCUS14343</name>
</gene>
<evidence type="ECO:0000313" key="6">
    <source>
        <dbReference type="EMBL" id="CAH2237027.1"/>
    </source>
</evidence>
<dbReference type="PANTHER" id="PTHR10380:SF173">
    <property type="entry name" value="CUTICULAR PROTEIN 47EF, ISOFORM C-RELATED"/>
    <property type="match status" value="1"/>
</dbReference>
<dbReference type="PROSITE" id="PS00233">
    <property type="entry name" value="CHIT_BIND_RR_1"/>
    <property type="match status" value="1"/>
</dbReference>
<evidence type="ECO:0000256" key="3">
    <source>
        <dbReference type="PROSITE-ProRule" id="PRU00497"/>
    </source>
</evidence>
<feature type="compositionally biased region" description="Low complexity" evidence="4">
    <location>
        <begin position="371"/>
        <end position="390"/>
    </location>
</feature>
<feature type="compositionally biased region" description="Low complexity" evidence="4">
    <location>
        <begin position="292"/>
        <end position="310"/>
    </location>
</feature>
<feature type="compositionally biased region" description="Basic and acidic residues" evidence="4">
    <location>
        <begin position="185"/>
        <end position="194"/>
    </location>
</feature>
<evidence type="ECO:0000256" key="1">
    <source>
        <dbReference type="ARBA" id="ARBA00022460"/>
    </source>
</evidence>
<evidence type="ECO:0000256" key="4">
    <source>
        <dbReference type="SAM" id="MobiDB-lite"/>
    </source>
</evidence>
<evidence type="ECO:0000256" key="2">
    <source>
        <dbReference type="ARBA" id="ARBA00022729"/>
    </source>
</evidence>
<feature type="compositionally biased region" description="Polar residues" evidence="4">
    <location>
        <begin position="208"/>
        <end position="234"/>
    </location>
</feature>
<reference evidence="6" key="1">
    <citation type="submission" date="2022-03" db="EMBL/GenBank/DDBJ databases">
        <authorList>
            <person name="Lindestad O."/>
        </authorList>
    </citation>
    <scope>NUCLEOTIDE SEQUENCE</scope>
</reference>
<dbReference type="AlphaFoldDB" id="A0A8S4RJQ1"/>
<protein>
    <submittedName>
        <fullName evidence="6">Jg9519 protein</fullName>
    </submittedName>
</protein>
<feature type="region of interest" description="Disordered" evidence="4">
    <location>
        <begin position="146"/>
        <end position="390"/>
    </location>
</feature>
<feature type="chain" id="PRO_5035947118" evidence="5">
    <location>
        <begin position="20"/>
        <end position="390"/>
    </location>
</feature>
<dbReference type="InterPro" id="IPR000618">
    <property type="entry name" value="Insect_cuticle"/>
</dbReference>
<comment type="caution">
    <text evidence="6">The sequence shown here is derived from an EMBL/GenBank/DDBJ whole genome shotgun (WGS) entry which is preliminary data.</text>
</comment>
<feature type="compositionally biased region" description="Low complexity" evidence="4">
    <location>
        <begin position="318"/>
        <end position="349"/>
    </location>
</feature>
<dbReference type="InterPro" id="IPR050468">
    <property type="entry name" value="Cuticle_Struct_Prot"/>
</dbReference>
<proteinExistence type="predicted"/>
<dbReference type="Proteomes" id="UP000838756">
    <property type="component" value="Unassembled WGS sequence"/>
</dbReference>
<evidence type="ECO:0000256" key="5">
    <source>
        <dbReference type="SAM" id="SignalP"/>
    </source>
</evidence>
<feature type="region of interest" description="Disordered" evidence="4">
    <location>
        <begin position="71"/>
        <end position="99"/>
    </location>
</feature>
<keyword evidence="2 5" id="KW-0732">Signal</keyword>